<dbReference type="SUPFAM" id="SSF47413">
    <property type="entry name" value="lambda repressor-like DNA-binding domains"/>
    <property type="match status" value="1"/>
</dbReference>
<dbReference type="RefSeq" id="WP_082742371.1">
    <property type="nucleotide sequence ID" value="NZ_AP014704.1"/>
</dbReference>
<evidence type="ECO:0000313" key="1">
    <source>
        <dbReference type="EMBL" id="BAQ43999.1"/>
    </source>
</evidence>
<evidence type="ECO:0000313" key="2">
    <source>
        <dbReference type="Proteomes" id="UP000061432"/>
    </source>
</evidence>
<dbReference type="InterPro" id="IPR031856">
    <property type="entry name" value="YdaS_toxin-like"/>
</dbReference>
<protein>
    <submittedName>
        <fullName evidence="1">Uncharacterized protein</fullName>
    </submittedName>
</protein>
<dbReference type="Pfam" id="PF15943">
    <property type="entry name" value="YdaS_toxin"/>
    <property type="match status" value="1"/>
</dbReference>
<dbReference type="AlphaFoldDB" id="A0A0C6FG20"/>
<dbReference type="GO" id="GO:0003677">
    <property type="term" value="F:DNA binding"/>
    <property type="evidence" value="ECO:0007669"/>
    <property type="project" value="InterPro"/>
</dbReference>
<sequence length="76" mass="7947">MSAGPLIQAAITLLGSEAKLGAACGVSQAAIWKAKRAKRVSAELAVQIERATKGAISRHRLRPDLWSAPLPEESAA</sequence>
<reference evidence="1 2" key="1">
    <citation type="journal article" date="2015" name="Genome Announc.">
        <title>Complete Genome Sequence of Methylobacterium aquaticum Strain 22A, Isolated from Racomitrium japonicum Moss.</title>
        <authorList>
            <person name="Tani A."/>
            <person name="Ogura Y."/>
            <person name="Hayashi T."/>
            <person name="Kimbara K."/>
        </authorList>
    </citation>
    <scope>NUCLEOTIDE SEQUENCE [LARGE SCALE GENOMIC DNA]</scope>
    <source>
        <strain evidence="1 2">MA-22A</strain>
    </source>
</reference>
<dbReference type="EMBL" id="AP014704">
    <property type="protein sequence ID" value="BAQ43999.1"/>
    <property type="molecule type" value="Genomic_DNA"/>
</dbReference>
<name>A0A0C6FG20_9HYPH</name>
<reference evidence="2" key="2">
    <citation type="submission" date="2015-01" db="EMBL/GenBank/DDBJ databases">
        <title>Complete genome sequence of Methylobacterium aquaticum strain 22A.</title>
        <authorList>
            <person name="Tani A."/>
            <person name="Ogura Y."/>
            <person name="Hayashi T."/>
        </authorList>
    </citation>
    <scope>NUCLEOTIDE SEQUENCE [LARGE SCALE GENOMIC DNA]</scope>
    <source>
        <strain evidence="2">MA-22A</strain>
    </source>
</reference>
<dbReference type="Gene3D" id="1.10.260.40">
    <property type="entry name" value="lambda repressor-like DNA-binding domains"/>
    <property type="match status" value="1"/>
</dbReference>
<dbReference type="Proteomes" id="UP000061432">
    <property type="component" value="Chromosome"/>
</dbReference>
<proteinExistence type="predicted"/>
<organism evidence="1 2">
    <name type="scientific">Methylobacterium aquaticum</name>
    <dbReference type="NCBI Taxonomy" id="270351"/>
    <lineage>
        <taxon>Bacteria</taxon>
        <taxon>Pseudomonadati</taxon>
        <taxon>Pseudomonadota</taxon>
        <taxon>Alphaproteobacteria</taxon>
        <taxon>Hyphomicrobiales</taxon>
        <taxon>Methylobacteriaceae</taxon>
        <taxon>Methylobacterium</taxon>
    </lineage>
</organism>
<dbReference type="KEGG" id="maqu:Maq22A_c02670"/>
<accession>A0A0C6FG20</accession>
<gene>
    <name evidence="1" type="ORF">Maq22A_c02670</name>
</gene>
<dbReference type="InterPro" id="IPR010982">
    <property type="entry name" value="Lambda_DNA-bd_dom_sf"/>
</dbReference>
<dbReference type="OrthoDB" id="7997455at2"/>